<organism evidence="2 3">
    <name type="scientific">Anaeromyces robustus</name>
    <dbReference type="NCBI Taxonomy" id="1754192"/>
    <lineage>
        <taxon>Eukaryota</taxon>
        <taxon>Fungi</taxon>
        <taxon>Fungi incertae sedis</taxon>
        <taxon>Chytridiomycota</taxon>
        <taxon>Chytridiomycota incertae sedis</taxon>
        <taxon>Neocallimastigomycetes</taxon>
        <taxon>Neocallimastigales</taxon>
        <taxon>Neocallimastigaceae</taxon>
        <taxon>Anaeromyces</taxon>
    </lineage>
</organism>
<evidence type="ECO:0000313" key="3">
    <source>
        <dbReference type="Proteomes" id="UP000193944"/>
    </source>
</evidence>
<dbReference type="AlphaFoldDB" id="A0A1Y1WUX3"/>
<dbReference type="Proteomes" id="UP000193944">
    <property type="component" value="Unassembled WGS sequence"/>
</dbReference>
<evidence type="ECO:0000313" key="2">
    <source>
        <dbReference type="EMBL" id="ORX77006.1"/>
    </source>
</evidence>
<reference evidence="2 3" key="2">
    <citation type="submission" date="2016-08" db="EMBL/GenBank/DDBJ databases">
        <title>Pervasive Adenine N6-methylation of Active Genes in Fungi.</title>
        <authorList>
            <consortium name="DOE Joint Genome Institute"/>
            <person name="Mondo S.J."/>
            <person name="Dannebaum R.O."/>
            <person name="Kuo R.C."/>
            <person name="Labutti K."/>
            <person name="Haridas S."/>
            <person name="Kuo A."/>
            <person name="Salamov A."/>
            <person name="Ahrendt S.R."/>
            <person name="Lipzen A."/>
            <person name="Sullivan W."/>
            <person name="Andreopoulos W.B."/>
            <person name="Clum A."/>
            <person name="Lindquist E."/>
            <person name="Daum C."/>
            <person name="Ramamoorthy G.K."/>
            <person name="Gryganskyi A."/>
            <person name="Culley D."/>
            <person name="Magnuson J.K."/>
            <person name="James T.Y."/>
            <person name="O'Malley M.A."/>
            <person name="Stajich J.E."/>
            <person name="Spatafora J.W."/>
            <person name="Visel A."/>
            <person name="Grigoriev I.V."/>
        </authorList>
    </citation>
    <scope>NUCLEOTIDE SEQUENCE [LARGE SCALE GENOMIC DNA]</scope>
    <source>
        <strain evidence="2 3">S4</strain>
    </source>
</reference>
<comment type="caution">
    <text evidence="2">The sequence shown here is derived from an EMBL/GenBank/DDBJ whole genome shotgun (WGS) entry which is preliminary data.</text>
</comment>
<sequence length="279" mass="33285">MSDELHQYQYQYILLDSQKKNVQIKYYSKKDEFKEYNDVASFYSKLLKKIRQKLNEAKNDIDDPRKLKKHILAFHHAFFDNYSIFDPYKFDDEKNMMKKYNFYQCTVDILKKKISRIEAKRNCENKNTINEGNIIIGEINNLRKEVIEKKLEITDLEKEIEKYNRQISNQNQKKLFKHLEKPRILPDIPTTTSSLIAKNVIPKKEPVKNKKSKKITFAKNDEIKKIESNEKPKNNDFDELREDIEFNITVDPKTNKILICDMESDNTKKTDSEQILTSI</sequence>
<evidence type="ECO:0000256" key="1">
    <source>
        <dbReference type="SAM" id="Coils"/>
    </source>
</evidence>
<keyword evidence="3" id="KW-1185">Reference proteome</keyword>
<dbReference type="OrthoDB" id="10579540at2759"/>
<proteinExistence type="predicted"/>
<gene>
    <name evidence="2" type="ORF">BCR32DRAFT_66344</name>
</gene>
<protein>
    <submittedName>
        <fullName evidence="2">Uncharacterized protein</fullName>
    </submittedName>
</protein>
<keyword evidence="1" id="KW-0175">Coiled coil</keyword>
<name>A0A1Y1WUX3_9FUNG</name>
<accession>A0A1Y1WUX3</accession>
<reference evidence="2 3" key="1">
    <citation type="submission" date="2016-08" db="EMBL/GenBank/DDBJ databases">
        <title>A Parts List for Fungal Cellulosomes Revealed by Comparative Genomics.</title>
        <authorList>
            <consortium name="DOE Joint Genome Institute"/>
            <person name="Haitjema C.H."/>
            <person name="Gilmore S.P."/>
            <person name="Henske J.K."/>
            <person name="Solomon K.V."/>
            <person name="De Groot R."/>
            <person name="Kuo A."/>
            <person name="Mondo S.J."/>
            <person name="Salamov A.A."/>
            <person name="Labutti K."/>
            <person name="Zhao Z."/>
            <person name="Chiniquy J."/>
            <person name="Barry K."/>
            <person name="Brewer H.M."/>
            <person name="Purvine S.O."/>
            <person name="Wright A.T."/>
            <person name="Boxma B."/>
            <person name="Van Alen T."/>
            <person name="Hackstein J.H."/>
            <person name="Baker S.E."/>
            <person name="Grigoriev I.V."/>
            <person name="O'Malley M.A."/>
        </authorList>
    </citation>
    <scope>NUCLEOTIDE SEQUENCE [LARGE SCALE GENOMIC DNA]</scope>
    <source>
        <strain evidence="2 3">S4</strain>
    </source>
</reference>
<feature type="coiled-coil region" evidence="1">
    <location>
        <begin position="107"/>
        <end position="173"/>
    </location>
</feature>
<dbReference type="EMBL" id="MCFG01000268">
    <property type="protein sequence ID" value="ORX77006.1"/>
    <property type="molecule type" value="Genomic_DNA"/>
</dbReference>